<evidence type="ECO:0000256" key="9">
    <source>
        <dbReference type="SAM" id="Phobius"/>
    </source>
</evidence>
<comment type="similarity">
    <text evidence="7">Belongs to the MIP/aquaporin (TC 1.A.8) family. SIP (TC 1.A.8.10) subfamily.</text>
</comment>
<dbReference type="Gene3D" id="1.20.1080.10">
    <property type="entry name" value="Glycerol uptake facilitator protein"/>
    <property type="match status" value="1"/>
</dbReference>
<dbReference type="PANTHER" id="PTHR46739">
    <property type="entry name" value="AQUAPORIN SIP1-1"/>
    <property type="match status" value="1"/>
</dbReference>
<evidence type="ECO:0000256" key="6">
    <source>
        <dbReference type="ARBA" id="ARBA00023136"/>
    </source>
</evidence>
<evidence type="ECO:0000256" key="4">
    <source>
        <dbReference type="ARBA" id="ARBA00022737"/>
    </source>
</evidence>
<dbReference type="InterPro" id="IPR023271">
    <property type="entry name" value="Aquaporin-like"/>
</dbReference>
<feature type="transmembrane region" description="Helical" evidence="9">
    <location>
        <begin position="102"/>
        <end position="124"/>
    </location>
</feature>
<dbReference type="InterPro" id="IPR000425">
    <property type="entry name" value="MIP"/>
</dbReference>
<dbReference type="InterPro" id="IPR044222">
    <property type="entry name" value="SIP1-1/2-like"/>
</dbReference>
<evidence type="ECO:0000256" key="8">
    <source>
        <dbReference type="RuleBase" id="RU000477"/>
    </source>
</evidence>
<feature type="transmembrane region" description="Helical" evidence="9">
    <location>
        <begin position="12"/>
        <end position="35"/>
    </location>
</feature>
<sequence>MGVIKSAIGDGVLTFMWVFCASSLGAATSVIAAYLGVKGMTFNPTGTAAFYAAGLGRDTLFSAAVRFPAQALGAVGGALAIVEMMPLSHKHMLGGPSVKVDLHTGAIAEGVLTFIMSFLVLYIVLKGPKSPLMKNWMLAMSIVTMVVTGSSYTGPSMNPANAFGWAYVNNRHNTWEQFYVYWICPFIGAIFAGLSAYAKDPKVAADSLLPLSKKAENATAGLRQLGNDASERILQGEGFTEAKSSLKANENWVNKAEAAKAPKPAIGDDTYAKEMTTHGNKIFPLCNNHLHYGLLAAGAEILGTSKESNNSLSDYNGMLKLARMIDASKPIAKIHREAAERVCATKLEDA</sequence>
<dbReference type="Pfam" id="PF00230">
    <property type="entry name" value="MIP"/>
    <property type="match status" value="1"/>
</dbReference>
<evidence type="ECO:0000256" key="1">
    <source>
        <dbReference type="ARBA" id="ARBA00004141"/>
    </source>
</evidence>
<dbReference type="STRING" id="35608.A0A2U1L1T9"/>
<comment type="caution">
    <text evidence="10">The sequence shown here is derived from an EMBL/GenBank/DDBJ whole genome shotgun (WGS) entry which is preliminary data.</text>
</comment>
<evidence type="ECO:0000313" key="11">
    <source>
        <dbReference type="Proteomes" id="UP000245207"/>
    </source>
</evidence>
<evidence type="ECO:0000256" key="7">
    <source>
        <dbReference type="ARBA" id="ARBA00024030"/>
    </source>
</evidence>
<dbReference type="OrthoDB" id="3222at2759"/>
<gene>
    <name evidence="10" type="ORF">CTI12_AA539380</name>
</gene>
<evidence type="ECO:0000313" key="10">
    <source>
        <dbReference type="EMBL" id="PWA42973.1"/>
    </source>
</evidence>
<evidence type="ECO:0000256" key="2">
    <source>
        <dbReference type="ARBA" id="ARBA00022448"/>
    </source>
</evidence>
<keyword evidence="3 8" id="KW-0812">Transmembrane</keyword>
<accession>A0A2U1L1T9</accession>
<dbReference type="PANTHER" id="PTHR46739:SF9">
    <property type="entry name" value="MAJOR INTRINSIC PROTEIN"/>
    <property type="match status" value="1"/>
</dbReference>
<keyword evidence="11" id="KW-1185">Reference proteome</keyword>
<dbReference type="GO" id="GO:0016020">
    <property type="term" value="C:membrane"/>
    <property type="evidence" value="ECO:0007669"/>
    <property type="project" value="UniProtKB-SubCell"/>
</dbReference>
<evidence type="ECO:0000256" key="5">
    <source>
        <dbReference type="ARBA" id="ARBA00022989"/>
    </source>
</evidence>
<proteinExistence type="inferred from homology"/>
<feature type="transmembrane region" description="Helical" evidence="9">
    <location>
        <begin position="179"/>
        <end position="198"/>
    </location>
</feature>
<dbReference type="EMBL" id="PKPP01012082">
    <property type="protein sequence ID" value="PWA42973.1"/>
    <property type="molecule type" value="Genomic_DNA"/>
</dbReference>
<comment type="subcellular location">
    <subcellularLocation>
        <location evidence="1">Membrane</location>
        <topology evidence="1">Multi-pass membrane protein</topology>
    </subcellularLocation>
</comment>
<protein>
    <submittedName>
        <fullName evidence="10">Aquaporin SIP1-2</fullName>
    </submittedName>
</protein>
<dbReference type="Proteomes" id="UP000245207">
    <property type="component" value="Unassembled WGS sequence"/>
</dbReference>
<dbReference type="PRINTS" id="PR00783">
    <property type="entry name" value="MINTRINSICP"/>
</dbReference>
<dbReference type="AlphaFoldDB" id="A0A2U1L1T9"/>
<dbReference type="GO" id="GO:0015250">
    <property type="term" value="F:water channel activity"/>
    <property type="evidence" value="ECO:0007669"/>
    <property type="project" value="InterPro"/>
</dbReference>
<name>A0A2U1L1T9_ARTAN</name>
<evidence type="ECO:0000256" key="3">
    <source>
        <dbReference type="ARBA" id="ARBA00022692"/>
    </source>
</evidence>
<feature type="transmembrane region" description="Helical" evidence="9">
    <location>
        <begin position="136"/>
        <end position="154"/>
    </location>
</feature>
<organism evidence="10 11">
    <name type="scientific">Artemisia annua</name>
    <name type="common">Sweet wormwood</name>
    <dbReference type="NCBI Taxonomy" id="35608"/>
    <lineage>
        <taxon>Eukaryota</taxon>
        <taxon>Viridiplantae</taxon>
        <taxon>Streptophyta</taxon>
        <taxon>Embryophyta</taxon>
        <taxon>Tracheophyta</taxon>
        <taxon>Spermatophyta</taxon>
        <taxon>Magnoliopsida</taxon>
        <taxon>eudicotyledons</taxon>
        <taxon>Gunneridae</taxon>
        <taxon>Pentapetalae</taxon>
        <taxon>asterids</taxon>
        <taxon>campanulids</taxon>
        <taxon>Asterales</taxon>
        <taxon>Asteraceae</taxon>
        <taxon>Asteroideae</taxon>
        <taxon>Anthemideae</taxon>
        <taxon>Artemisiinae</taxon>
        <taxon>Artemisia</taxon>
    </lineage>
</organism>
<dbReference type="SUPFAM" id="SSF81338">
    <property type="entry name" value="Aquaporin-like"/>
    <property type="match status" value="1"/>
</dbReference>
<keyword evidence="5 9" id="KW-1133">Transmembrane helix</keyword>
<keyword evidence="4" id="KW-0677">Repeat</keyword>
<reference evidence="10 11" key="1">
    <citation type="journal article" date="2018" name="Mol. Plant">
        <title>The genome of Artemisia annua provides insight into the evolution of Asteraceae family and artemisinin biosynthesis.</title>
        <authorList>
            <person name="Shen Q."/>
            <person name="Zhang L."/>
            <person name="Liao Z."/>
            <person name="Wang S."/>
            <person name="Yan T."/>
            <person name="Shi P."/>
            <person name="Liu M."/>
            <person name="Fu X."/>
            <person name="Pan Q."/>
            <person name="Wang Y."/>
            <person name="Lv Z."/>
            <person name="Lu X."/>
            <person name="Zhang F."/>
            <person name="Jiang W."/>
            <person name="Ma Y."/>
            <person name="Chen M."/>
            <person name="Hao X."/>
            <person name="Li L."/>
            <person name="Tang Y."/>
            <person name="Lv G."/>
            <person name="Zhou Y."/>
            <person name="Sun X."/>
            <person name="Brodelius P.E."/>
            <person name="Rose J.K.C."/>
            <person name="Tang K."/>
        </authorList>
    </citation>
    <scope>NUCLEOTIDE SEQUENCE [LARGE SCALE GENOMIC DNA]</scope>
    <source>
        <strain evidence="11">cv. Huhao1</strain>
        <tissue evidence="10">Leaf</tissue>
    </source>
</reference>
<keyword evidence="6 9" id="KW-0472">Membrane</keyword>
<keyword evidence="2 8" id="KW-0813">Transport</keyword>